<dbReference type="GO" id="GO:0005524">
    <property type="term" value="F:ATP binding"/>
    <property type="evidence" value="ECO:0007669"/>
    <property type="project" value="UniProtKB-KW"/>
</dbReference>
<comment type="catalytic activity">
    <reaction evidence="7">
        <text>N-acetyl-L-glutamate + ATP = N-acetyl-L-glutamyl 5-phosphate + ADP</text>
        <dbReference type="Rhea" id="RHEA:14629"/>
        <dbReference type="ChEBI" id="CHEBI:30616"/>
        <dbReference type="ChEBI" id="CHEBI:44337"/>
        <dbReference type="ChEBI" id="CHEBI:57936"/>
        <dbReference type="ChEBI" id="CHEBI:456216"/>
        <dbReference type="EC" id="2.7.2.8"/>
    </reaction>
</comment>
<dbReference type="STRING" id="1237149.C900_05213"/>
<evidence type="ECO:0000259" key="8">
    <source>
        <dbReference type="Pfam" id="PF00696"/>
    </source>
</evidence>
<keyword evidence="10" id="KW-1185">Reference proteome</keyword>
<dbReference type="PRINTS" id="PR00474">
    <property type="entry name" value="GLU5KINASE"/>
</dbReference>
<keyword evidence="6" id="KW-0067">ATP-binding</keyword>
<sequence length="198" mass="21312">MEMALKGRVNGQVVNIINKLGHTAVGLSGRDGKIVTARRLYHEQQVNGVVTRTDLGQVGIVDKIDPDLIYLLLDKGYVPVITCIANDEAGNSYNINADLFAGSLAGHLQAHIFGVLTDVDGLLRDINNPDSLLQEIAVDDIEQFVEEGVIKGGMIPKTDACRLAVENGAARSVIINGKRPEQILSLTDEKQSLGTTIK</sequence>
<evidence type="ECO:0000256" key="6">
    <source>
        <dbReference type="ARBA" id="ARBA00022840"/>
    </source>
</evidence>
<proteinExistence type="predicted"/>
<organism evidence="9 10">
    <name type="scientific">Fulvivirga imtechensis AK7</name>
    <dbReference type="NCBI Taxonomy" id="1237149"/>
    <lineage>
        <taxon>Bacteria</taxon>
        <taxon>Pseudomonadati</taxon>
        <taxon>Bacteroidota</taxon>
        <taxon>Cytophagia</taxon>
        <taxon>Cytophagales</taxon>
        <taxon>Fulvivirgaceae</taxon>
        <taxon>Fulvivirga</taxon>
    </lineage>
</organism>
<evidence type="ECO:0000256" key="7">
    <source>
        <dbReference type="ARBA" id="ARBA00048141"/>
    </source>
</evidence>
<dbReference type="PATRIC" id="fig|1237149.3.peg.729"/>
<dbReference type="Proteomes" id="UP000011135">
    <property type="component" value="Unassembled WGS sequence"/>
</dbReference>
<keyword evidence="5 9" id="KW-0418">Kinase</keyword>
<accession>L8JZQ5</accession>
<evidence type="ECO:0000313" key="10">
    <source>
        <dbReference type="Proteomes" id="UP000011135"/>
    </source>
</evidence>
<protein>
    <recommendedName>
        <fullName evidence="2">acetylglutamate kinase</fullName>
        <ecNumber evidence="2">2.7.2.8</ecNumber>
    </recommendedName>
</protein>
<keyword evidence="4" id="KW-0547">Nucleotide-binding</keyword>
<dbReference type="eggNOG" id="COG0548">
    <property type="taxonomic scope" value="Bacteria"/>
</dbReference>
<dbReference type="Gene3D" id="3.40.1160.10">
    <property type="entry name" value="Acetylglutamate kinase-like"/>
    <property type="match status" value="1"/>
</dbReference>
<dbReference type="InterPro" id="IPR036393">
    <property type="entry name" value="AceGlu_kinase-like_sf"/>
</dbReference>
<dbReference type="EC" id="2.7.2.8" evidence="2"/>
<evidence type="ECO:0000256" key="3">
    <source>
        <dbReference type="ARBA" id="ARBA00022679"/>
    </source>
</evidence>
<gene>
    <name evidence="9" type="ORF">C900_05213</name>
</gene>
<comment type="caution">
    <text evidence="9">The sequence shown here is derived from an EMBL/GenBank/DDBJ whole genome shotgun (WGS) entry which is preliminary data.</text>
</comment>
<evidence type="ECO:0000313" key="9">
    <source>
        <dbReference type="EMBL" id="ELR73164.1"/>
    </source>
</evidence>
<dbReference type="PANTHER" id="PTHR23342">
    <property type="entry name" value="N-ACETYLGLUTAMATE SYNTHASE"/>
    <property type="match status" value="1"/>
</dbReference>
<evidence type="ECO:0000256" key="1">
    <source>
        <dbReference type="ARBA" id="ARBA00004828"/>
    </source>
</evidence>
<keyword evidence="3" id="KW-0808">Transferase</keyword>
<dbReference type="Pfam" id="PF00696">
    <property type="entry name" value="AA_kinase"/>
    <property type="match status" value="1"/>
</dbReference>
<dbReference type="InterPro" id="IPR001057">
    <property type="entry name" value="Glu/AcGlu_kinase"/>
</dbReference>
<dbReference type="GO" id="GO:0003991">
    <property type="term" value="F:acetylglutamate kinase activity"/>
    <property type="evidence" value="ECO:0007669"/>
    <property type="project" value="UniProtKB-EC"/>
</dbReference>
<dbReference type="PANTHER" id="PTHR23342:SF0">
    <property type="entry name" value="N-ACETYLGLUTAMATE SYNTHASE, MITOCHONDRIAL"/>
    <property type="match status" value="1"/>
</dbReference>
<comment type="pathway">
    <text evidence="1">Amino-acid biosynthesis; L-arginine biosynthesis; N(2)-acetyl-L-ornithine from L-glutamate: step 2/4.</text>
</comment>
<name>L8JZQ5_9BACT</name>
<dbReference type="AlphaFoldDB" id="L8JZQ5"/>
<dbReference type="SUPFAM" id="SSF53633">
    <property type="entry name" value="Carbamate kinase-like"/>
    <property type="match status" value="1"/>
</dbReference>
<reference evidence="9 10" key="1">
    <citation type="submission" date="2012-12" db="EMBL/GenBank/DDBJ databases">
        <title>Genome assembly of Fulvivirga imtechensis AK7.</title>
        <authorList>
            <person name="Nupur N."/>
            <person name="Khatri I."/>
            <person name="Kumar R."/>
            <person name="Subramanian S."/>
            <person name="Pinnaka A."/>
        </authorList>
    </citation>
    <scope>NUCLEOTIDE SEQUENCE [LARGE SCALE GENOMIC DNA]</scope>
    <source>
        <strain evidence="9 10">AK7</strain>
    </source>
</reference>
<evidence type="ECO:0000256" key="4">
    <source>
        <dbReference type="ARBA" id="ARBA00022741"/>
    </source>
</evidence>
<evidence type="ECO:0000256" key="5">
    <source>
        <dbReference type="ARBA" id="ARBA00022777"/>
    </source>
</evidence>
<dbReference type="GO" id="GO:0006526">
    <property type="term" value="P:L-arginine biosynthetic process"/>
    <property type="evidence" value="ECO:0007669"/>
    <property type="project" value="TreeGrafter"/>
</dbReference>
<feature type="domain" description="Aspartate/glutamate/uridylate kinase" evidence="8">
    <location>
        <begin position="3"/>
        <end position="176"/>
    </location>
</feature>
<evidence type="ECO:0000256" key="2">
    <source>
        <dbReference type="ARBA" id="ARBA00013065"/>
    </source>
</evidence>
<dbReference type="EMBL" id="AMZN01000008">
    <property type="protein sequence ID" value="ELR73164.1"/>
    <property type="molecule type" value="Genomic_DNA"/>
</dbReference>
<dbReference type="InterPro" id="IPR001048">
    <property type="entry name" value="Asp/Glu/Uridylate_kinase"/>
</dbReference>